<evidence type="ECO:0000313" key="4">
    <source>
        <dbReference type="Proteomes" id="UP000283210"/>
    </source>
</evidence>
<keyword evidence="4" id="KW-1185">Reference proteome</keyword>
<proteinExistence type="predicted"/>
<feature type="non-terminal residue" evidence="3">
    <location>
        <position position="749"/>
    </location>
</feature>
<feature type="domain" description="SEA" evidence="2">
    <location>
        <begin position="254"/>
        <end position="363"/>
    </location>
</feature>
<dbReference type="Gene3D" id="3.30.70.960">
    <property type="entry name" value="SEA domain"/>
    <property type="match status" value="2"/>
</dbReference>
<evidence type="ECO:0000256" key="1">
    <source>
        <dbReference type="SAM" id="MobiDB-lite"/>
    </source>
</evidence>
<dbReference type="PROSITE" id="PS50024">
    <property type="entry name" value="SEA"/>
    <property type="match status" value="3"/>
</dbReference>
<sequence length="749" mass="78833">SFFTTNAFSKSTVEPTTKAVTTQTDVTSSTTAISPTEFVSTTHTTDSSSVITSFHTTITEIPTVTVIPTTVTVPTAATASTVVTTYPGSTTSGTSTATFQPTSITSAPTTYNITAVKTSNTAHPTTGFVSDPSTTTSDSTIFTSVSMTTTDVSTRFTSTTSKSTALTITSTTPPPVSTTAKAESTTTIPVTTKSDKCCECCLSYIPKDFTNGPSSTACVTLATSKQPSSSTTAVIPTATPTTSTLSPTITVTKATTVRKMTFRSPGEIFTNELLNSSSPDFVNRSALLKSTLEPIYKEAFTSFRSLTVISFRNGSIINSIDLVFESSSAPGNTEIVNVLVRTAPNIANFTIDLNSIVVDGTSRFTTPAPTTTAEKTTETPLTVTLPSSDTTATTISTSTKPFLSTTLPESTTSVTTTATSMKTTIPTTPVIPPQAFAVTATFLEPFVLALTIKTSPEFKALEDKAVGLYGIVFKSKFGNRFLRASVNVFREAASATRMSNTEAQMQVEFSRNGMAGTPIDVESVAQALIDGVSNASSQFNLTIDVNSIRVTELKNESTTAAPTPEVTETSTTLSTDAGTTTLNGTVTTTPTTTTITTTTPFLSTASPASTTPITTAATSMNTPVPTTAEVPPLIFTVIATFVEPFVEALTNKTSPEFKALEKKAVAVYESVYKNKFGDRFLRTFVILFSEAASTTRMSNTEAQMQVEFKRNGMAGTPIDVESVAQALIDGAANASNQFNLTIDANSIRV</sequence>
<dbReference type="InterPro" id="IPR036364">
    <property type="entry name" value="SEA_dom_sf"/>
</dbReference>
<dbReference type="Proteomes" id="UP000283210">
    <property type="component" value="Chromosome 18"/>
</dbReference>
<protein>
    <recommendedName>
        <fullName evidence="2">SEA domain-containing protein</fullName>
    </recommendedName>
</protein>
<evidence type="ECO:0000259" key="2">
    <source>
        <dbReference type="PROSITE" id="PS50024"/>
    </source>
</evidence>
<feature type="compositionally biased region" description="Low complexity" evidence="1">
    <location>
        <begin position="556"/>
        <end position="608"/>
    </location>
</feature>
<dbReference type="SUPFAM" id="SSF82671">
    <property type="entry name" value="SEA domain"/>
    <property type="match status" value="3"/>
</dbReference>
<feature type="non-terminal residue" evidence="3">
    <location>
        <position position="1"/>
    </location>
</feature>
<dbReference type="EMBL" id="CM012454">
    <property type="protein sequence ID" value="RVE60590.1"/>
    <property type="molecule type" value="Genomic_DNA"/>
</dbReference>
<feature type="domain" description="SEA" evidence="2">
    <location>
        <begin position="432"/>
        <end position="555"/>
    </location>
</feature>
<feature type="domain" description="SEA" evidence="2">
    <location>
        <begin position="627"/>
        <end position="749"/>
    </location>
</feature>
<accession>A0A3S2LT39</accession>
<gene>
    <name evidence="3" type="ORF">OJAV_G00182190</name>
</gene>
<name>A0A3S2LT39_ORYJA</name>
<feature type="region of interest" description="Disordered" evidence="1">
    <location>
        <begin position="554"/>
        <end position="608"/>
    </location>
</feature>
<reference evidence="3 4" key="2">
    <citation type="submission" date="2019-01" db="EMBL/GenBank/DDBJ databases">
        <title>A chromosome length genome reference of the Java medaka (oryzias javanicus).</title>
        <authorList>
            <person name="Herpin A."/>
            <person name="Takehana Y."/>
            <person name="Naruse K."/>
            <person name="Ansai S."/>
            <person name="Kawaguchi M."/>
        </authorList>
    </citation>
    <scope>NUCLEOTIDE SEQUENCE [LARGE SCALE GENOMIC DNA]</scope>
    <source>
        <strain evidence="3">RS831</strain>
        <tissue evidence="3">Whole body</tissue>
    </source>
</reference>
<dbReference type="OrthoDB" id="8965174at2759"/>
<reference evidence="3 4" key="1">
    <citation type="submission" date="2018-11" db="EMBL/GenBank/DDBJ databases">
        <authorList>
            <person name="Lopez-Roques C."/>
            <person name="Donnadieu C."/>
            <person name="Bouchez O."/>
            <person name="Klopp C."/>
            <person name="Cabau C."/>
            <person name="Zahm M."/>
        </authorList>
    </citation>
    <scope>NUCLEOTIDE SEQUENCE [LARGE SCALE GENOMIC DNA]</scope>
    <source>
        <strain evidence="3">RS831</strain>
        <tissue evidence="3">Whole body</tissue>
    </source>
</reference>
<organism evidence="3 4">
    <name type="scientific">Oryzias javanicus</name>
    <name type="common">Javanese ricefish</name>
    <name type="synonym">Aplocheilus javanicus</name>
    <dbReference type="NCBI Taxonomy" id="123683"/>
    <lineage>
        <taxon>Eukaryota</taxon>
        <taxon>Metazoa</taxon>
        <taxon>Chordata</taxon>
        <taxon>Craniata</taxon>
        <taxon>Vertebrata</taxon>
        <taxon>Euteleostomi</taxon>
        <taxon>Actinopterygii</taxon>
        <taxon>Neopterygii</taxon>
        <taxon>Teleostei</taxon>
        <taxon>Neoteleostei</taxon>
        <taxon>Acanthomorphata</taxon>
        <taxon>Ovalentaria</taxon>
        <taxon>Atherinomorphae</taxon>
        <taxon>Beloniformes</taxon>
        <taxon>Adrianichthyidae</taxon>
        <taxon>Oryziinae</taxon>
        <taxon>Oryzias</taxon>
    </lineage>
</organism>
<dbReference type="InterPro" id="IPR000082">
    <property type="entry name" value="SEA_dom"/>
</dbReference>
<dbReference type="Pfam" id="PF01390">
    <property type="entry name" value="SEA"/>
    <property type="match status" value="1"/>
</dbReference>
<dbReference type="AlphaFoldDB" id="A0A3S2LT39"/>
<evidence type="ECO:0000313" key="3">
    <source>
        <dbReference type="EMBL" id="RVE60590.1"/>
    </source>
</evidence>